<sequence length="124" mass="14186">MQLHRHGALGLKGILSALLNLVCRKVIERNPEAQAAIDAELKKLTLYHYPACPFCLRVRRVMRYLKLDIPLQDVMQSRDAHQALLKGGGMTQVPCLQIIEDDGAERWLYESADINHYLKSRFSK</sequence>
<dbReference type="Proteomes" id="UP000191110">
    <property type="component" value="Unassembled WGS sequence"/>
</dbReference>
<proteinExistence type="predicted"/>
<dbReference type="AlphaFoldDB" id="A0A1T2L124"/>
<dbReference type="PROSITE" id="PS50404">
    <property type="entry name" value="GST_NTER"/>
    <property type="match status" value="1"/>
</dbReference>
<evidence type="ECO:0000259" key="1">
    <source>
        <dbReference type="PROSITE" id="PS50404"/>
    </source>
</evidence>
<protein>
    <recommendedName>
        <fullName evidence="1">GST N-terminal domain-containing protein</fullName>
    </recommendedName>
</protein>
<dbReference type="PROSITE" id="PS51354">
    <property type="entry name" value="GLUTAREDOXIN_2"/>
    <property type="match status" value="1"/>
</dbReference>
<gene>
    <name evidence="2" type="ORF">BOW53_14150</name>
</gene>
<dbReference type="PROSITE" id="PS00195">
    <property type="entry name" value="GLUTAREDOXIN_1"/>
    <property type="match status" value="1"/>
</dbReference>
<keyword evidence="3" id="KW-1185">Reference proteome</keyword>
<reference evidence="2 3" key="1">
    <citation type="submission" date="2016-11" db="EMBL/GenBank/DDBJ databases">
        <title>Mixed transmission modes and dynamic genome evolution in an obligate animal-bacterial symbiosis.</title>
        <authorList>
            <person name="Russell S.L."/>
            <person name="Corbett-Detig R.B."/>
            <person name="Cavanaugh C.M."/>
        </authorList>
    </citation>
    <scope>NUCLEOTIDE SEQUENCE [LARGE SCALE GENOMIC DNA]</scope>
    <source>
        <strain evidence="2">Sveles-Q1</strain>
    </source>
</reference>
<dbReference type="CDD" id="cd00570">
    <property type="entry name" value="GST_N_family"/>
    <property type="match status" value="1"/>
</dbReference>
<dbReference type="EMBL" id="MPRL01000073">
    <property type="protein sequence ID" value="OOZ38788.1"/>
    <property type="molecule type" value="Genomic_DNA"/>
</dbReference>
<organism evidence="2 3">
    <name type="scientific">Solemya pervernicosa gill symbiont</name>
    <dbReference type="NCBI Taxonomy" id="642797"/>
    <lineage>
        <taxon>Bacteria</taxon>
        <taxon>Pseudomonadati</taxon>
        <taxon>Pseudomonadota</taxon>
        <taxon>Gammaproteobacteria</taxon>
        <taxon>sulfur-oxidizing symbionts</taxon>
    </lineage>
</organism>
<dbReference type="InterPro" id="IPR036249">
    <property type="entry name" value="Thioredoxin-like_sf"/>
</dbReference>
<dbReference type="OrthoDB" id="9793736at2"/>
<dbReference type="InterPro" id="IPR004045">
    <property type="entry name" value="Glutathione_S-Trfase_N"/>
</dbReference>
<dbReference type="Gene3D" id="3.40.30.10">
    <property type="entry name" value="Glutaredoxin"/>
    <property type="match status" value="1"/>
</dbReference>
<feature type="domain" description="GST N-terminal" evidence="1">
    <location>
        <begin position="42"/>
        <end position="124"/>
    </location>
</feature>
<accession>A0A1T2L124</accession>
<evidence type="ECO:0000313" key="2">
    <source>
        <dbReference type="EMBL" id="OOZ38788.1"/>
    </source>
</evidence>
<evidence type="ECO:0000313" key="3">
    <source>
        <dbReference type="Proteomes" id="UP000191110"/>
    </source>
</evidence>
<dbReference type="SUPFAM" id="SSF52833">
    <property type="entry name" value="Thioredoxin-like"/>
    <property type="match status" value="1"/>
</dbReference>
<dbReference type="InterPro" id="IPR011767">
    <property type="entry name" value="GLR_AS"/>
</dbReference>
<dbReference type="Pfam" id="PF13417">
    <property type="entry name" value="GST_N_3"/>
    <property type="match status" value="1"/>
</dbReference>
<comment type="caution">
    <text evidence="2">The sequence shown here is derived from an EMBL/GenBank/DDBJ whole genome shotgun (WGS) entry which is preliminary data.</text>
</comment>
<name>A0A1T2L124_9GAMM</name>